<sequence length="49" mass="5765">RRWDKWPDEPLHVSVAGSLHTRLEREGPRSANAARLARLRARLRHPDRT</sequence>
<dbReference type="AlphaFoldDB" id="A0A7Z0EHE9"/>
<dbReference type="EMBL" id="JACCFS010000001">
    <property type="protein sequence ID" value="NYJ32120.1"/>
    <property type="molecule type" value="Genomic_DNA"/>
</dbReference>
<comment type="caution">
    <text evidence="1">The sequence shown here is derived from an EMBL/GenBank/DDBJ whole genome shotgun (WGS) entry which is preliminary data.</text>
</comment>
<reference evidence="1 2" key="1">
    <citation type="submission" date="2020-07" db="EMBL/GenBank/DDBJ databases">
        <title>Sequencing the genomes of 1000 actinobacteria strains.</title>
        <authorList>
            <person name="Klenk H.-P."/>
        </authorList>
    </citation>
    <scope>NUCLEOTIDE SEQUENCE [LARGE SCALE GENOMIC DNA]</scope>
    <source>
        <strain evidence="1 2">DSM 44442</strain>
    </source>
</reference>
<organism evidence="1 2">
    <name type="scientific">Nocardiopsis aegyptia</name>
    <dbReference type="NCBI Taxonomy" id="220378"/>
    <lineage>
        <taxon>Bacteria</taxon>
        <taxon>Bacillati</taxon>
        <taxon>Actinomycetota</taxon>
        <taxon>Actinomycetes</taxon>
        <taxon>Streptosporangiales</taxon>
        <taxon>Nocardiopsidaceae</taxon>
        <taxon>Nocardiopsis</taxon>
    </lineage>
</organism>
<dbReference type="Proteomes" id="UP000572051">
    <property type="component" value="Unassembled WGS sequence"/>
</dbReference>
<accession>A0A7Z0EHE9</accession>
<proteinExistence type="predicted"/>
<protein>
    <submittedName>
        <fullName evidence="1">Uncharacterized protein</fullName>
    </submittedName>
</protein>
<gene>
    <name evidence="1" type="ORF">HNR10_000001</name>
</gene>
<feature type="non-terminal residue" evidence="1">
    <location>
        <position position="1"/>
    </location>
</feature>
<name>A0A7Z0EHE9_9ACTN</name>
<evidence type="ECO:0000313" key="2">
    <source>
        <dbReference type="Proteomes" id="UP000572051"/>
    </source>
</evidence>
<keyword evidence="2" id="KW-1185">Reference proteome</keyword>
<evidence type="ECO:0000313" key="1">
    <source>
        <dbReference type="EMBL" id="NYJ32120.1"/>
    </source>
</evidence>